<dbReference type="EMBL" id="JAVRRT010000011">
    <property type="protein sequence ID" value="KAK5167396.1"/>
    <property type="molecule type" value="Genomic_DNA"/>
</dbReference>
<dbReference type="InterPro" id="IPR022771">
    <property type="entry name" value="WAPL_C"/>
</dbReference>
<feature type="compositionally biased region" description="Acidic residues" evidence="2">
    <location>
        <begin position="453"/>
        <end position="472"/>
    </location>
</feature>
<feature type="compositionally biased region" description="Polar residues" evidence="2">
    <location>
        <begin position="338"/>
        <end position="360"/>
    </location>
</feature>
<organism evidence="4 5">
    <name type="scientific">Saxophila tyrrhenica</name>
    <dbReference type="NCBI Taxonomy" id="1690608"/>
    <lineage>
        <taxon>Eukaryota</taxon>
        <taxon>Fungi</taxon>
        <taxon>Dikarya</taxon>
        <taxon>Ascomycota</taxon>
        <taxon>Pezizomycotina</taxon>
        <taxon>Dothideomycetes</taxon>
        <taxon>Dothideomycetidae</taxon>
        <taxon>Mycosphaerellales</taxon>
        <taxon>Extremaceae</taxon>
        <taxon>Saxophila</taxon>
    </lineage>
</organism>
<dbReference type="PANTHER" id="PTHR22100:SF13">
    <property type="entry name" value="WINGS APART-LIKE PROTEIN HOMOLOG"/>
    <property type="match status" value="1"/>
</dbReference>
<comment type="similarity">
    <text evidence="1">Belongs to the WAPL family.</text>
</comment>
<dbReference type="Pfam" id="PF07814">
    <property type="entry name" value="WAPL"/>
    <property type="match status" value="1"/>
</dbReference>
<comment type="caution">
    <text evidence="4">The sequence shown here is derived from an EMBL/GenBank/DDBJ whole genome shotgun (WGS) entry which is preliminary data.</text>
</comment>
<keyword evidence="5" id="KW-1185">Reference proteome</keyword>
<evidence type="ECO:0000256" key="2">
    <source>
        <dbReference type="SAM" id="MobiDB-lite"/>
    </source>
</evidence>
<feature type="region of interest" description="Disordered" evidence="2">
    <location>
        <begin position="534"/>
        <end position="568"/>
    </location>
</feature>
<dbReference type="Gene3D" id="1.25.10.10">
    <property type="entry name" value="Leucine-rich Repeat Variant"/>
    <property type="match status" value="2"/>
</dbReference>
<dbReference type="InterPro" id="IPR011989">
    <property type="entry name" value="ARM-like"/>
</dbReference>
<protein>
    <recommendedName>
        <fullName evidence="3">Wings apart-like protein C-terminal domain-containing protein</fullName>
    </recommendedName>
</protein>
<proteinExistence type="inferred from homology"/>
<dbReference type="RefSeq" id="XP_064657102.1">
    <property type="nucleotide sequence ID" value="XM_064804332.1"/>
</dbReference>
<name>A0AAV9P3R2_9PEZI</name>
<evidence type="ECO:0000256" key="1">
    <source>
        <dbReference type="ARBA" id="ARBA00006854"/>
    </source>
</evidence>
<feature type="compositionally biased region" description="Low complexity" evidence="2">
    <location>
        <begin position="414"/>
        <end position="427"/>
    </location>
</feature>
<dbReference type="GeneID" id="89928431"/>
<accession>A0AAV9P3R2</accession>
<dbReference type="Proteomes" id="UP001337655">
    <property type="component" value="Unassembled WGS sequence"/>
</dbReference>
<dbReference type="AlphaFoldDB" id="A0AAV9P3R2"/>
<feature type="domain" description="Wings apart-like protein C-terminal" evidence="3">
    <location>
        <begin position="570"/>
        <end position="904"/>
    </location>
</feature>
<feature type="compositionally biased region" description="Basic and acidic residues" evidence="2">
    <location>
        <begin position="103"/>
        <end position="120"/>
    </location>
</feature>
<sequence>MATTSTLQAPKRKKLVYGKLSKPGYSASNFFDDEDELTTSKPTIGSRATVKESYTVQKTEAKAHPVKPPKQPAKQRDPFDIPSSEDEAAEVPSVAPPKYKPALVDDRQRGHYASWERKETNGAQRNGNGRVGKAGKPASPDAQLRRELAGATKSPEANANTARSAESVSPAASKASAVSPSSDTAGRKATSAAARLAARKRLAENNGSQSAEESSHLGLSVPKRGGYTVKSSEETPRKRARTESAGRADDNDIAMDDAPVSPPTELNAVSEKNADVAESNVYDFPDSSEDERVSAKPAVPRQSAKTNARRGKLTRYSRTTPRKGLSAPGRLAEMIATDTDTTEAPTRSPSVPSRNSTPHQPSTPPSAGPGSPEAARRAVTAVTPKQANLWNSLLPSDPIAPSPSALAIKDLSISGSRRTSRKPSSPRLTKSQSDAPRSRTRLVDRLKASVMDSESDLSEDSEDEIEVADSEMTDQPSVSKLPKAAQPPKIQRQTSYSQSQSQTAVTGPKITYSSMRSYLPEDNMEADLMLGLDDEPPPPAAATKRTISSQTQKSAFDFDDSEDDEGPGKMRSIHELRASGSNARGMGDIDDLLDDIAKHSVAQRGMRRTAITSLAARLMDKSFKSRFVGQSCESRLAAECGACPDAIADFLLASCVALLLDTNSPEHVVRSFQDAEIVVWLTMRLSSETPMAKLAKDRKNNMSKSAQTSLLEFSERLRTHTALWHENVPAIVTPRLVSLRALDLLVRALRRIGDRSELLGEKQLQTILPDSSDAKDQAYHLELALAVSVLESLSTAAVTLEWPTEVVEEISKILPTLNATSTMLRDTRFLALRLCLNLTNENARNCELLSKSDNGSTTTYLLQSIQKGFGNLGHEEDAQKKSIVLDFLVLALGIMINLSEHSNEARTQAISEPELLDSLLSIFQFGQRHMLEAESEEESIANVTFGYLAVMLANLCQSKDARIFIASKLPGQNLRMLVDAVEEFVAHHQKVDTLNFEGEEGKEVWGAFTAKLKVVLGRLKEVEAGG</sequence>
<evidence type="ECO:0000313" key="4">
    <source>
        <dbReference type="EMBL" id="KAK5167396.1"/>
    </source>
</evidence>
<dbReference type="InterPro" id="IPR039874">
    <property type="entry name" value="WAPL"/>
</dbReference>
<feature type="region of interest" description="Disordered" evidence="2">
    <location>
        <begin position="27"/>
        <end position="383"/>
    </location>
</feature>
<feature type="compositionally biased region" description="Low complexity" evidence="2">
    <location>
        <begin position="493"/>
        <end position="503"/>
    </location>
</feature>
<gene>
    <name evidence="4" type="ORF">LTR77_007095</name>
</gene>
<feature type="compositionally biased region" description="Low complexity" evidence="2">
    <location>
        <begin position="164"/>
        <end position="196"/>
    </location>
</feature>
<reference evidence="4 5" key="1">
    <citation type="submission" date="2023-08" db="EMBL/GenBank/DDBJ databases">
        <title>Black Yeasts Isolated from many extreme environments.</title>
        <authorList>
            <person name="Coleine C."/>
            <person name="Stajich J.E."/>
            <person name="Selbmann L."/>
        </authorList>
    </citation>
    <scope>NUCLEOTIDE SEQUENCE [LARGE SCALE GENOMIC DNA]</scope>
    <source>
        <strain evidence="4 5">CCFEE 5935</strain>
    </source>
</reference>
<feature type="compositionally biased region" description="Basic and acidic residues" evidence="2">
    <location>
        <begin position="231"/>
        <end position="250"/>
    </location>
</feature>
<evidence type="ECO:0000313" key="5">
    <source>
        <dbReference type="Proteomes" id="UP001337655"/>
    </source>
</evidence>
<evidence type="ECO:0000259" key="3">
    <source>
        <dbReference type="Pfam" id="PF07814"/>
    </source>
</evidence>
<dbReference type="PANTHER" id="PTHR22100">
    <property type="entry name" value="WINGS APART-LIKE PROTEIN HOMOLOG"/>
    <property type="match status" value="1"/>
</dbReference>
<feature type="region of interest" description="Disordered" evidence="2">
    <location>
        <begin position="410"/>
        <end position="508"/>
    </location>
</feature>